<dbReference type="Proteomes" id="UP000008722">
    <property type="component" value="Chromosome"/>
</dbReference>
<evidence type="ECO:0000313" key="3">
    <source>
        <dbReference type="Proteomes" id="UP000008722"/>
    </source>
</evidence>
<keyword evidence="1" id="KW-1133">Transmembrane helix</keyword>
<evidence type="ECO:0000313" key="2">
    <source>
        <dbReference type="EMBL" id="ADR35882.1"/>
    </source>
</evidence>
<keyword evidence="3" id="KW-1185">Reference proteome</keyword>
<organism evidence="2 3">
    <name type="scientific">Oceanithermus profundus (strain DSM 14977 / NBRC 100410 / VKM B-2274 / 506)</name>
    <dbReference type="NCBI Taxonomy" id="670487"/>
    <lineage>
        <taxon>Bacteria</taxon>
        <taxon>Thermotogati</taxon>
        <taxon>Deinococcota</taxon>
        <taxon>Deinococci</taxon>
        <taxon>Thermales</taxon>
        <taxon>Thermaceae</taxon>
        <taxon>Oceanithermus</taxon>
    </lineage>
</organism>
<evidence type="ECO:0000256" key="1">
    <source>
        <dbReference type="SAM" id="Phobius"/>
    </source>
</evidence>
<gene>
    <name evidence="2" type="ordered locus">Ocepr_0422</name>
</gene>
<feature type="transmembrane region" description="Helical" evidence="1">
    <location>
        <begin position="6"/>
        <end position="26"/>
    </location>
</feature>
<dbReference type="STRING" id="670487.Ocepr_0422"/>
<protein>
    <submittedName>
        <fullName evidence="2">Uncharacterized protein</fullName>
    </submittedName>
</protein>
<dbReference type="EMBL" id="CP002361">
    <property type="protein sequence ID" value="ADR35882.1"/>
    <property type="molecule type" value="Genomic_DNA"/>
</dbReference>
<dbReference type="RefSeq" id="WP_013457052.1">
    <property type="nucleotide sequence ID" value="NC_014761.1"/>
</dbReference>
<keyword evidence="1" id="KW-0472">Membrane</keyword>
<dbReference type="KEGG" id="opr:Ocepr_0422"/>
<dbReference type="AlphaFoldDB" id="E4U6T8"/>
<sequence length="61" mass="6913" precursor="true">MNLGIGEFLIVLALWGVLIWAFFALIRWAVRSALQQFLEANREELVEIVRKAVAADAERQG</sequence>
<proteinExistence type="predicted"/>
<name>E4U6T8_OCEP5</name>
<keyword evidence="1" id="KW-0812">Transmembrane</keyword>
<reference evidence="3" key="1">
    <citation type="submission" date="2010-11" db="EMBL/GenBank/DDBJ databases">
        <title>The complete sequence of chromosome of Oceanithermus profundus DSM 14977.</title>
        <authorList>
            <consortium name="US DOE Joint Genome Institute (JGI-PGF)"/>
            <person name="Lucas S."/>
            <person name="Copeland A."/>
            <person name="Lapidus A."/>
            <person name="Bruce D."/>
            <person name="Goodwin L."/>
            <person name="Pitluck S."/>
            <person name="Kyrpides N."/>
            <person name="Mavromatis K."/>
            <person name="Pagani I."/>
            <person name="Ivanova N."/>
            <person name="Zhang X."/>
            <person name="Brettin T."/>
            <person name="Detter J.C."/>
            <person name="Tapia R."/>
            <person name="Han C."/>
            <person name="Land M."/>
            <person name="Hauser L."/>
            <person name="Markowitz V."/>
            <person name="Cheng J.-F."/>
            <person name="Hugenholtz P."/>
            <person name="Woyke T."/>
            <person name="Wu D."/>
            <person name="Tindall B."/>
            <person name="Faehnrich R."/>
            <person name="Brambilla E."/>
            <person name="Klenk H.-P."/>
            <person name="Eisen J.A."/>
        </authorList>
    </citation>
    <scope>NUCLEOTIDE SEQUENCE [LARGE SCALE GENOMIC DNA]</scope>
    <source>
        <strain evidence="3">DSM 14977 / NBRC 100410 / VKM B-2274 / 506</strain>
    </source>
</reference>
<accession>E4U6T8</accession>
<dbReference type="OrthoDB" id="9939728at2"/>
<dbReference type="HOGENOM" id="CLU_2918112_0_0_0"/>
<reference evidence="2 3" key="2">
    <citation type="journal article" date="2011" name="Stand. Genomic Sci.">
        <title>Complete genome sequence of Oceanithermus profundus type strain (506).</title>
        <authorList>
            <person name="Pati A."/>
            <person name="Zhang X."/>
            <person name="Lapidus A."/>
            <person name="Nolan M."/>
            <person name="Lucas S."/>
            <person name="Del Rio T.G."/>
            <person name="Tice H."/>
            <person name="Cheng J.F."/>
            <person name="Tapia R."/>
            <person name="Han C."/>
            <person name="Goodwin L."/>
            <person name="Pitluck S."/>
            <person name="Liolios K."/>
            <person name="Pagani I."/>
            <person name="Ivanova N."/>
            <person name="Mavromatis K."/>
            <person name="Chen A."/>
            <person name="Palaniappan K."/>
            <person name="Hauser L."/>
            <person name="Jeffries C.D."/>
            <person name="Brambilla E.M."/>
            <person name="Rohl A."/>
            <person name="Mwirichia R."/>
            <person name="Rohde M."/>
            <person name="Tindall B.J."/>
            <person name="Sikorski J."/>
            <person name="Wirth R."/>
            <person name="Goker M."/>
            <person name="Woyke T."/>
            <person name="Detter J.C."/>
            <person name="Bristow J."/>
            <person name="Eisen J.A."/>
            <person name="Markowitz V."/>
            <person name="Hugenholtz P."/>
            <person name="Kyrpides N.C."/>
            <person name="Klenk H.P."/>
            <person name="Land M."/>
        </authorList>
    </citation>
    <scope>NUCLEOTIDE SEQUENCE [LARGE SCALE GENOMIC DNA]</scope>
    <source>
        <strain evidence="3">DSM 14977 / NBRC 100410 / VKM B-2274 / 506</strain>
    </source>
</reference>